<dbReference type="InterPro" id="IPR012296">
    <property type="entry name" value="Nuclease_put_TT1808"/>
</dbReference>
<sequence>MIRKLPPSKDAIELIDHAVVLDQSVLSSLLQERAKSGQDRFDEVWEGTYMMAPAPNNEHQRIGTKLARYLDQLIGDSDRGSVMTTVNVSDRDEGWDKNYRIPDVAVFLANGKAVDCGAYWRGGPDLAIEIVSEGDRSRDKLDFYAEVGTRELLVIDRDPWRLELYSLSNGGMQSLGLTEVDGAEAISTSIDVGFSLKKDPLNDRPAIQISDKQSTSVWTF</sequence>
<proteinExistence type="predicted"/>
<keyword evidence="3" id="KW-1185">Reference proteome</keyword>
<evidence type="ECO:0000313" key="2">
    <source>
        <dbReference type="EMBL" id="KAA1260482.1"/>
    </source>
</evidence>
<comment type="caution">
    <text evidence="2">The sequence shown here is derived from an EMBL/GenBank/DDBJ whole genome shotgun (WGS) entry which is preliminary data.</text>
</comment>
<dbReference type="InterPro" id="IPR008538">
    <property type="entry name" value="Uma2"/>
</dbReference>
<evidence type="ECO:0000313" key="3">
    <source>
        <dbReference type="Proteomes" id="UP000322699"/>
    </source>
</evidence>
<dbReference type="EMBL" id="VRLW01000001">
    <property type="protein sequence ID" value="KAA1260482.1"/>
    <property type="molecule type" value="Genomic_DNA"/>
</dbReference>
<dbReference type="Pfam" id="PF05685">
    <property type="entry name" value="Uma2"/>
    <property type="match status" value="1"/>
</dbReference>
<accession>A0A5B1CJM5</accession>
<gene>
    <name evidence="2" type="ORF">LF1_30220</name>
</gene>
<organism evidence="2 3">
    <name type="scientific">Rubripirellula obstinata</name>
    <dbReference type="NCBI Taxonomy" id="406547"/>
    <lineage>
        <taxon>Bacteria</taxon>
        <taxon>Pseudomonadati</taxon>
        <taxon>Planctomycetota</taxon>
        <taxon>Planctomycetia</taxon>
        <taxon>Pirellulales</taxon>
        <taxon>Pirellulaceae</taxon>
        <taxon>Rubripirellula</taxon>
    </lineage>
</organism>
<dbReference type="SUPFAM" id="SSF52980">
    <property type="entry name" value="Restriction endonuclease-like"/>
    <property type="match status" value="1"/>
</dbReference>
<dbReference type="AlphaFoldDB" id="A0A5B1CJM5"/>
<dbReference type="PANTHER" id="PTHR34107:SF4">
    <property type="entry name" value="SLL1222 PROTEIN"/>
    <property type="match status" value="1"/>
</dbReference>
<dbReference type="InterPro" id="IPR011335">
    <property type="entry name" value="Restrct_endonuc-II-like"/>
</dbReference>
<dbReference type="Proteomes" id="UP000322699">
    <property type="component" value="Unassembled WGS sequence"/>
</dbReference>
<dbReference type="RefSeq" id="WP_149752815.1">
    <property type="nucleotide sequence ID" value="NZ_LWSK01000002.1"/>
</dbReference>
<feature type="domain" description="Putative restriction endonuclease" evidence="1">
    <location>
        <begin position="44"/>
        <end position="177"/>
    </location>
</feature>
<dbReference type="Gene3D" id="3.90.1570.10">
    <property type="entry name" value="tt1808, chain A"/>
    <property type="match status" value="1"/>
</dbReference>
<evidence type="ECO:0000259" key="1">
    <source>
        <dbReference type="Pfam" id="PF05685"/>
    </source>
</evidence>
<protein>
    <recommendedName>
        <fullName evidence="1">Putative restriction endonuclease domain-containing protein</fullName>
    </recommendedName>
</protein>
<name>A0A5B1CJM5_9BACT</name>
<reference evidence="2 3" key="1">
    <citation type="submission" date="2019-08" db="EMBL/GenBank/DDBJ databases">
        <title>Deep-cultivation of Planctomycetes and their phenomic and genomic characterization uncovers novel biology.</title>
        <authorList>
            <person name="Wiegand S."/>
            <person name="Jogler M."/>
            <person name="Boedeker C."/>
            <person name="Pinto D."/>
            <person name="Vollmers J."/>
            <person name="Rivas-Marin E."/>
            <person name="Kohn T."/>
            <person name="Peeters S.H."/>
            <person name="Heuer A."/>
            <person name="Rast P."/>
            <person name="Oberbeckmann S."/>
            <person name="Bunk B."/>
            <person name="Jeske O."/>
            <person name="Meyerdierks A."/>
            <person name="Storesund J.E."/>
            <person name="Kallscheuer N."/>
            <person name="Luecker S."/>
            <person name="Lage O.M."/>
            <person name="Pohl T."/>
            <person name="Merkel B.J."/>
            <person name="Hornburger P."/>
            <person name="Mueller R.-W."/>
            <person name="Bruemmer F."/>
            <person name="Labrenz M."/>
            <person name="Spormann A.M."/>
            <person name="Op Den Camp H."/>
            <person name="Overmann J."/>
            <person name="Amann R."/>
            <person name="Jetten M.S.M."/>
            <person name="Mascher T."/>
            <person name="Medema M.H."/>
            <person name="Devos D.P."/>
            <person name="Kaster A.-K."/>
            <person name="Ovreas L."/>
            <person name="Rohde M."/>
            <person name="Galperin M.Y."/>
            <person name="Jogler C."/>
        </authorList>
    </citation>
    <scope>NUCLEOTIDE SEQUENCE [LARGE SCALE GENOMIC DNA]</scope>
    <source>
        <strain evidence="2 3">LF1</strain>
    </source>
</reference>
<dbReference type="CDD" id="cd06260">
    <property type="entry name" value="DUF820-like"/>
    <property type="match status" value="1"/>
</dbReference>
<dbReference type="OrthoDB" id="274140at2"/>
<dbReference type="PANTHER" id="PTHR34107">
    <property type="entry name" value="SLL0198 PROTEIN-RELATED"/>
    <property type="match status" value="1"/>
</dbReference>